<organism evidence="3 4">
    <name type="scientific">Streblomastix strix</name>
    <dbReference type="NCBI Taxonomy" id="222440"/>
    <lineage>
        <taxon>Eukaryota</taxon>
        <taxon>Metamonada</taxon>
        <taxon>Preaxostyla</taxon>
        <taxon>Oxymonadida</taxon>
        <taxon>Streblomastigidae</taxon>
        <taxon>Streblomastix</taxon>
    </lineage>
</organism>
<evidence type="ECO:0000313" key="3">
    <source>
        <dbReference type="EMBL" id="KAA6383672.1"/>
    </source>
</evidence>
<sequence length="979" mass="113817">MKPPLSNTITSIQVDSNTGLIYANNMNRAPSSPPQKSHGLSNSQLIQEQKEKKQEETVKLLKNIQDMAIAEQNANTDYENLHNQFLQRWFLTKKSGESEQQGAFVPLSPILPHDYPFSSIRQVHTSVDPERSVVSQSFATLASQQTSALPIAIDRKKYIEQQINHKQSSEQLSPIVQSQSTDSLTKIDYDQTGSNRIGNSPTLNTSNMRAQKRQSQHPPSPFNPIKPWLYKRPFIPQIVGGSHINEGLNSNSTKIQSFTNQDKITPIVYKYHRYYAAMRPASQLPNPFNLIRQKRAFASASANAGTLAYIHQSDDMEFEFDEREYFEGSDVEVEETGFGQTLPQQQIDDNQNDMNGENQTTKQQQIVNKNNSNQQSPKQTNLQQTSPIKRRHKTVVEQLLDQEKEQKRMKLRSEYMTKLMKKQRKGIKVLPTFSAPTAQTAAKKINELKQGNNNIHQYDNDDSDSDSYDELYQDFEDELDNDYYAVPSESINNFKYRQQMGEQQRKKRQQMEIEMEQTLKKKQKEAELLRKSKQKKKAPIISGQESQSKEQQIETDNINKDNIIQFKQQKFEQKLERARQRKKEKIEQNKLEKEHQKKQDEEQIAEQQDKEKDNDIIDKQDSNQNELDSMTFLSEDSSDNEQEQEFIHSFSESNMRKVLFGEDFNPSTNVQIQGQKLNVINATEAMIKEQQNQQLEKERKEKKMKDREQKYYTIIKKTQPNKKNISKQELIQNNIILDKNEEEDQSDEESDNQIQNINQTLKTKQKNESEIVRMMRMQKNADADDYSKSTKGNKEIIEKEKKIKDSNVLGNAEFCWKVNDSLNPVKEQGLQLGLQTKNVLNLSKFTGKLKIKKDVSFKNKQFSPLETKKAEFNYQSPNTNLNDEKISIHVKDPKKEKTMEIQPPIYERKKSFDNLINIPKSPTYVSVSAISSPRYMDDQKQFEQEIVQLGLKKPKQQSAREPQLHREENHNKMNHNLLI</sequence>
<feature type="region of interest" description="Disordered" evidence="2">
    <location>
        <begin position="341"/>
        <end position="391"/>
    </location>
</feature>
<feature type="compositionally biased region" description="Polar residues" evidence="2">
    <location>
        <begin position="23"/>
        <end position="46"/>
    </location>
</feature>
<feature type="compositionally biased region" description="Polar residues" evidence="2">
    <location>
        <begin position="191"/>
        <end position="209"/>
    </location>
</feature>
<feature type="compositionally biased region" description="Basic and acidic residues" evidence="2">
    <location>
        <begin position="962"/>
        <end position="971"/>
    </location>
</feature>
<keyword evidence="1" id="KW-0175">Coiled coil</keyword>
<dbReference type="EMBL" id="SNRW01006124">
    <property type="protein sequence ID" value="KAA6383672.1"/>
    <property type="molecule type" value="Genomic_DNA"/>
</dbReference>
<feature type="region of interest" description="Disordered" evidence="2">
    <location>
        <begin position="530"/>
        <end position="553"/>
    </location>
</feature>
<evidence type="ECO:0000256" key="1">
    <source>
        <dbReference type="SAM" id="Coils"/>
    </source>
</evidence>
<evidence type="ECO:0000256" key="2">
    <source>
        <dbReference type="SAM" id="MobiDB-lite"/>
    </source>
</evidence>
<evidence type="ECO:0000313" key="4">
    <source>
        <dbReference type="Proteomes" id="UP000324800"/>
    </source>
</evidence>
<feature type="compositionally biased region" description="Low complexity" evidence="2">
    <location>
        <begin position="368"/>
        <end position="381"/>
    </location>
</feature>
<feature type="compositionally biased region" description="Polar residues" evidence="2">
    <location>
        <begin position="356"/>
        <end position="367"/>
    </location>
</feature>
<feature type="region of interest" description="Disordered" evidence="2">
    <location>
        <begin position="23"/>
        <end position="54"/>
    </location>
</feature>
<feature type="region of interest" description="Disordered" evidence="2">
    <location>
        <begin position="188"/>
        <end position="225"/>
    </location>
</feature>
<comment type="caution">
    <text evidence="3">The sequence shown here is derived from an EMBL/GenBank/DDBJ whole genome shotgun (WGS) entry which is preliminary data.</text>
</comment>
<feature type="region of interest" description="Disordered" evidence="2">
    <location>
        <begin position="952"/>
        <end position="979"/>
    </location>
</feature>
<name>A0A5J4VM32_9EUKA</name>
<dbReference type="Proteomes" id="UP000324800">
    <property type="component" value="Unassembled WGS sequence"/>
</dbReference>
<feature type="compositionally biased region" description="Low complexity" evidence="2">
    <location>
        <begin position="344"/>
        <end position="355"/>
    </location>
</feature>
<dbReference type="AlphaFoldDB" id="A0A5J4VM32"/>
<gene>
    <name evidence="3" type="ORF">EZS28_020800</name>
</gene>
<feature type="region of interest" description="Disordered" evidence="2">
    <location>
        <begin position="575"/>
        <end position="626"/>
    </location>
</feature>
<proteinExistence type="predicted"/>
<accession>A0A5J4VM32</accession>
<reference evidence="3 4" key="1">
    <citation type="submission" date="2019-03" db="EMBL/GenBank/DDBJ databases">
        <title>Single cell metagenomics reveals metabolic interactions within the superorganism composed of flagellate Streblomastix strix and complex community of Bacteroidetes bacteria on its surface.</title>
        <authorList>
            <person name="Treitli S.C."/>
            <person name="Kolisko M."/>
            <person name="Husnik F."/>
            <person name="Keeling P."/>
            <person name="Hampl V."/>
        </authorList>
    </citation>
    <scope>NUCLEOTIDE SEQUENCE [LARGE SCALE GENOMIC DNA]</scope>
    <source>
        <strain evidence="3">ST1C</strain>
    </source>
</reference>
<feature type="compositionally biased region" description="Basic and acidic residues" evidence="2">
    <location>
        <begin position="575"/>
        <end position="621"/>
    </location>
</feature>
<feature type="coiled-coil region" evidence="1">
    <location>
        <begin position="680"/>
        <end position="710"/>
    </location>
</feature>
<protein>
    <submittedName>
        <fullName evidence="3">Uncharacterized protein</fullName>
    </submittedName>
</protein>